<dbReference type="GO" id="GO:0008270">
    <property type="term" value="F:zinc ion binding"/>
    <property type="evidence" value="ECO:0007669"/>
    <property type="project" value="UniProtKB-KW"/>
</dbReference>
<dbReference type="RefSeq" id="XP_030072958.1">
    <property type="nucleotide sequence ID" value="XM_030217098.1"/>
</dbReference>
<keyword evidence="1 3" id="KW-0863">Zinc-finger</keyword>
<dbReference type="InterPro" id="IPR000315">
    <property type="entry name" value="Znf_B-box"/>
</dbReference>
<dbReference type="AlphaFoldDB" id="A0A6P7ZBC6"/>
<evidence type="ECO:0000313" key="6">
    <source>
        <dbReference type="Proteomes" id="UP000515156"/>
    </source>
</evidence>
<dbReference type="OrthoDB" id="6226111at2759"/>
<name>A0A6P7ZBC6_9AMPH</name>
<dbReference type="RefSeq" id="XP_030072959.1">
    <property type="nucleotide sequence ID" value="XM_030217099.1"/>
</dbReference>
<dbReference type="PANTHER" id="PTHR28634">
    <property type="entry name" value="ZINC FINGER B-BOX DOMAIN-CONTAINING PROTEIN 1"/>
    <property type="match status" value="1"/>
</dbReference>
<dbReference type="KEGG" id="muo:115479257"/>
<feature type="compositionally biased region" description="Basic and acidic residues" evidence="4">
    <location>
        <begin position="50"/>
        <end position="64"/>
    </location>
</feature>
<evidence type="ECO:0000256" key="2">
    <source>
        <dbReference type="ARBA" id="ARBA00022833"/>
    </source>
</evidence>
<sequence>MNTSDFVTCPGSKSGYAAKIKAKHLRELHLETVQLELENQEMEEKLIQLRRSMSREKEERERSNGCHWKSGQAASVSNQTQARIQNKENSGKASSGRIRLKIFRDHVQETVKQSVISKTSKPAMGERPKGKGKACGQCETKSALLVCLECGEDYCTFCYARFHQKGALKLHRTIPFQTKSQMSIGKLDVAHQFKKDVNPCKSAVKPEPKKEINKHPFSRNSSSSVLDQSVGTETVSSVSPRTESRNESGGLLLNGVFDETESAGSFKEILMDWRKENEGHKERENSQESEPEENPGKGPLSADKENVGNSEVQTILTLVKKTVDIDFKENGLTYLEKLLLKKHRRTSVGPMPTMHHQVEFKCSHSLMDESQYEMNEEEDGLTAEEIEAHEQYAALFKTEESDKDPERQESSLKIVILDDVCEHDLEESRIFTVDETECSDSDIDQRNGPLTENQTSTLWLEEKSEYTPIQPNDNAYQFPPPSTSIFEIEDLSPGSLDKITTSLEVIADECTGHSLEERWSRDMLCLDRAASADSLTGLQRIALRDKKSSTSKYLGLERFFIIGLDPGHAVPSSVHSQNSTLSLKKNEISLAGPAPLSERTEASRSWACADDEGSAPTNIRLPLSAFARADEEWRPNSSLSENADDLIVQHILLDSVKRSSESLGPQNLNKRVAVLSSVHKTSVGYSHPRCLSANPGRRSSISFLSPRPKTAVPRPLSRAASEISEIEYIDVTQPDNSLFDEADQQTLTGLEKELNILNIHADSQKNLYSLTAGDLSGHNRCLKNKSETTEVNERPGDKDHIIAIAARSSDEECEREKYEILWDKESVKSLQ</sequence>
<dbReference type="InterPro" id="IPR037688">
    <property type="entry name" value="ZBBX"/>
</dbReference>
<keyword evidence="6" id="KW-1185">Reference proteome</keyword>
<dbReference type="CDD" id="cd19818">
    <property type="entry name" value="Bbox1_ZBBX"/>
    <property type="match status" value="1"/>
</dbReference>
<accession>A0A6P7ZBC6</accession>
<feature type="compositionally biased region" description="Polar residues" evidence="4">
    <location>
        <begin position="218"/>
        <end position="241"/>
    </location>
</feature>
<reference evidence="7 8" key="1">
    <citation type="submission" date="2025-04" db="UniProtKB">
        <authorList>
            <consortium name="RefSeq"/>
        </authorList>
    </citation>
    <scope>IDENTIFICATION</scope>
</reference>
<dbReference type="GeneID" id="115479257"/>
<feature type="region of interest" description="Disordered" evidence="4">
    <location>
        <begin position="113"/>
        <end position="133"/>
    </location>
</feature>
<organism evidence="6 8">
    <name type="scientific">Microcaecilia unicolor</name>
    <dbReference type="NCBI Taxonomy" id="1415580"/>
    <lineage>
        <taxon>Eukaryota</taxon>
        <taxon>Metazoa</taxon>
        <taxon>Chordata</taxon>
        <taxon>Craniata</taxon>
        <taxon>Vertebrata</taxon>
        <taxon>Euteleostomi</taxon>
        <taxon>Amphibia</taxon>
        <taxon>Gymnophiona</taxon>
        <taxon>Siphonopidae</taxon>
        <taxon>Microcaecilia</taxon>
    </lineage>
</organism>
<evidence type="ECO:0000259" key="5">
    <source>
        <dbReference type="PROSITE" id="PS50119"/>
    </source>
</evidence>
<evidence type="ECO:0000256" key="3">
    <source>
        <dbReference type="PROSITE-ProRule" id="PRU00024"/>
    </source>
</evidence>
<feature type="domain" description="B box-type" evidence="5">
    <location>
        <begin position="130"/>
        <end position="176"/>
    </location>
</feature>
<feature type="compositionally biased region" description="Basic and acidic residues" evidence="4">
    <location>
        <begin position="200"/>
        <end position="214"/>
    </location>
</feature>
<feature type="compositionally biased region" description="Basic and acidic residues" evidence="4">
    <location>
        <begin position="277"/>
        <end position="286"/>
    </location>
</feature>
<feature type="region of interest" description="Disordered" evidence="4">
    <location>
        <begin position="50"/>
        <end position="95"/>
    </location>
</feature>
<evidence type="ECO:0000313" key="8">
    <source>
        <dbReference type="RefSeq" id="XP_030072959.1"/>
    </source>
</evidence>
<dbReference type="Proteomes" id="UP000515156">
    <property type="component" value="Chromosome 10"/>
</dbReference>
<proteinExistence type="predicted"/>
<dbReference type="CTD" id="79740"/>
<evidence type="ECO:0000256" key="4">
    <source>
        <dbReference type="SAM" id="MobiDB-lite"/>
    </source>
</evidence>
<evidence type="ECO:0000256" key="1">
    <source>
        <dbReference type="ARBA" id="ARBA00022771"/>
    </source>
</evidence>
<protein>
    <submittedName>
        <fullName evidence="7 8">Zinc finger B-box domain-containing protein 1 isoform X1</fullName>
    </submittedName>
</protein>
<gene>
    <name evidence="7 8" type="primary">ZBBX</name>
</gene>
<dbReference type="PANTHER" id="PTHR28634:SF1">
    <property type="entry name" value="ZINC FINGER B-BOX DOMAIN-CONTAINING PROTEIN 1"/>
    <property type="match status" value="1"/>
</dbReference>
<dbReference type="PROSITE" id="PS50119">
    <property type="entry name" value="ZF_BBOX"/>
    <property type="match status" value="1"/>
</dbReference>
<feature type="region of interest" description="Disordered" evidence="4">
    <location>
        <begin position="200"/>
        <end position="254"/>
    </location>
</feature>
<feature type="compositionally biased region" description="Polar residues" evidence="4">
    <location>
        <begin position="72"/>
        <end position="84"/>
    </location>
</feature>
<feature type="region of interest" description="Disordered" evidence="4">
    <location>
        <begin position="277"/>
        <end position="308"/>
    </location>
</feature>
<evidence type="ECO:0000313" key="7">
    <source>
        <dbReference type="RefSeq" id="XP_030072958.1"/>
    </source>
</evidence>
<keyword evidence="2" id="KW-0862">Zinc</keyword>
<keyword evidence="1 3" id="KW-0479">Metal-binding</keyword>